<dbReference type="Proteomes" id="UP000075320">
    <property type="component" value="Unassembled WGS sequence"/>
</dbReference>
<dbReference type="InterPro" id="IPR036568">
    <property type="entry name" value="GGCT-like_sf"/>
</dbReference>
<feature type="domain" description="Gamma-glutamylcyclotransferase AIG2-like" evidence="1">
    <location>
        <begin position="17"/>
        <end position="115"/>
    </location>
</feature>
<dbReference type="Gene3D" id="3.10.490.10">
    <property type="entry name" value="Gamma-glutamyl cyclotransferase-like"/>
    <property type="match status" value="1"/>
</dbReference>
<accession>A0A150WT66</accession>
<gene>
    <name evidence="2" type="ORF">AZI86_07900</name>
</gene>
<dbReference type="InterPro" id="IPR009288">
    <property type="entry name" value="AIG2-like_dom"/>
</dbReference>
<keyword evidence="3" id="KW-1185">Reference proteome</keyword>
<sequence length="185" mass="20988">MVHFAKIQNFIESSIFARIQGSAYRLKVGFPALIKEGRDLIPGQLVELKGSELLVGLLDEFFGFNRQDPEKSLYCRDEIEVYPEGATEPVKAWAYFLSPTKLPMNAVRIPGGDWQKSLEEKPSLIQQLTEKQAGYIQRLGKSVGREIVPIDLALYRELMNLELIVDKGRRLALSKLGQEVFRHLA</sequence>
<dbReference type="EMBL" id="LUKE01000001">
    <property type="protein sequence ID" value="KYG67514.1"/>
    <property type="molecule type" value="Genomic_DNA"/>
</dbReference>
<evidence type="ECO:0000313" key="3">
    <source>
        <dbReference type="Proteomes" id="UP000075320"/>
    </source>
</evidence>
<evidence type="ECO:0000259" key="1">
    <source>
        <dbReference type="Pfam" id="PF06094"/>
    </source>
</evidence>
<dbReference type="Pfam" id="PF06094">
    <property type="entry name" value="GGACT"/>
    <property type="match status" value="1"/>
</dbReference>
<comment type="caution">
    <text evidence="2">The sequence shown here is derived from an EMBL/GenBank/DDBJ whole genome shotgun (WGS) entry which is preliminary data.</text>
</comment>
<proteinExistence type="predicted"/>
<evidence type="ECO:0000313" key="2">
    <source>
        <dbReference type="EMBL" id="KYG67514.1"/>
    </source>
</evidence>
<dbReference type="SUPFAM" id="SSF110857">
    <property type="entry name" value="Gamma-glutamyl cyclotransferase-like"/>
    <property type="match status" value="1"/>
</dbReference>
<dbReference type="AlphaFoldDB" id="A0A150WT66"/>
<reference evidence="2 3" key="1">
    <citation type="submission" date="2016-03" db="EMBL/GenBank/DDBJ databases">
        <authorList>
            <person name="Ploux O."/>
        </authorList>
    </citation>
    <scope>NUCLEOTIDE SEQUENCE [LARGE SCALE GENOMIC DNA]</scope>
    <source>
        <strain evidence="2 3">R0</strain>
    </source>
</reference>
<name>A0A150WT66_BDEBC</name>
<organism evidence="2 3">
    <name type="scientific">Bdellovibrio bacteriovorus</name>
    <dbReference type="NCBI Taxonomy" id="959"/>
    <lineage>
        <taxon>Bacteria</taxon>
        <taxon>Pseudomonadati</taxon>
        <taxon>Bdellovibrionota</taxon>
        <taxon>Bdellovibrionia</taxon>
        <taxon>Bdellovibrionales</taxon>
        <taxon>Pseudobdellovibrionaceae</taxon>
        <taxon>Bdellovibrio</taxon>
    </lineage>
</organism>
<protein>
    <recommendedName>
        <fullName evidence="1">Gamma-glutamylcyclotransferase AIG2-like domain-containing protein</fullName>
    </recommendedName>
</protein>